<comment type="similarity">
    <text evidence="1">Belongs to the ice-binding protein family.</text>
</comment>
<accession>A0ABW6HVI4</accession>
<keyword evidence="7" id="KW-1185">Reference proteome</keyword>
<dbReference type="Gene3D" id="2.60.40.1220">
    <property type="match status" value="1"/>
</dbReference>
<dbReference type="Proteomes" id="UP001600109">
    <property type="component" value="Unassembled WGS sequence"/>
</dbReference>
<evidence type="ECO:0000313" key="6">
    <source>
        <dbReference type="EMBL" id="MFE3868016.1"/>
    </source>
</evidence>
<dbReference type="RefSeq" id="WP_379854672.1">
    <property type="nucleotide sequence ID" value="NZ_JBHZPZ010000007.1"/>
</dbReference>
<dbReference type="InterPro" id="IPR021884">
    <property type="entry name" value="Ice-bd_prot"/>
</dbReference>
<feature type="domain" description="SbsA Ig-like" evidence="5">
    <location>
        <begin position="36"/>
        <end position="135"/>
    </location>
</feature>
<feature type="chain" id="PRO_5046559277" evidence="4">
    <location>
        <begin position="25"/>
        <end position="362"/>
    </location>
</feature>
<comment type="caution">
    <text evidence="6">The sequence shown here is derived from an EMBL/GenBank/DDBJ whole genome shotgun (WGS) entry which is preliminary data.</text>
</comment>
<keyword evidence="2 4" id="KW-0732">Signal</keyword>
<evidence type="ECO:0000256" key="4">
    <source>
        <dbReference type="SAM" id="SignalP"/>
    </source>
</evidence>
<evidence type="ECO:0000256" key="3">
    <source>
        <dbReference type="SAM" id="MobiDB-lite"/>
    </source>
</evidence>
<evidence type="ECO:0000313" key="7">
    <source>
        <dbReference type="Proteomes" id="UP001600109"/>
    </source>
</evidence>
<gene>
    <name evidence="6" type="ORF">ACFX5E_08000</name>
</gene>
<proteinExistence type="inferred from homology"/>
<evidence type="ECO:0000259" key="5">
    <source>
        <dbReference type="Pfam" id="PF13205"/>
    </source>
</evidence>
<dbReference type="InterPro" id="IPR032812">
    <property type="entry name" value="SbsA_Ig"/>
</dbReference>
<organism evidence="6 7">
    <name type="scientific">Flavobacterium xylosi</name>
    <dbReference type="NCBI Taxonomy" id="3230415"/>
    <lineage>
        <taxon>Bacteria</taxon>
        <taxon>Pseudomonadati</taxon>
        <taxon>Bacteroidota</taxon>
        <taxon>Flavobacteriia</taxon>
        <taxon>Flavobacteriales</taxon>
        <taxon>Flavobacteriaceae</taxon>
        <taxon>Flavobacterium</taxon>
    </lineage>
</organism>
<name>A0ABW6HVI4_9FLAO</name>
<dbReference type="Pfam" id="PF13205">
    <property type="entry name" value="Big_5"/>
    <property type="match status" value="1"/>
</dbReference>
<sequence>MKIKNLLLACAIAMVVLFTGCSNDDTTQSAPAPAPTPTVTLTSPLNSDTNVARNKVVSVNFSIAMDASTINSTTFTVKQAGTTVLGTVSYSGTTAKFVPATVLAANTLYTATLTTGVKSADGKALSANKQWEFTTTANAAVSLKAVSLGSAGNYVILAKTTITNVPTSVITGDLGLSPAATSYITGFSLTDFTGYAKAAQVTGKVFAADMVTPTSSNLTTAVENMITAYNDAAGRPSPDVLNLGAGNIGGQILSPGLYKWTSSVTLPANLTISGSADDVWIFQISGDLAMSAATRVILQGGAKASNIFWQVAGKASFGGTSHFEGIILSKTGIAFQTGASFNGRALAQTAVILDGNTVVQPQ</sequence>
<dbReference type="PROSITE" id="PS51257">
    <property type="entry name" value="PROKAR_LIPOPROTEIN"/>
    <property type="match status" value="1"/>
</dbReference>
<dbReference type="EMBL" id="JBHZPZ010000007">
    <property type="protein sequence ID" value="MFE3868016.1"/>
    <property type="molecule type" value="Genomic_DNA"/>
</dbReference>
<evidence type="ECO:0000256" key="2">
    <source>
        <dbReference type="ARBA" id="ARBA00022729"/>
    </source>
</evidence>
<feature type="signal peptide" evidence="4">
    <location>
        <begin position="1"/>
        <end position="24"/>
    </location>
</feature>
<reference evidence="6 7" key="1">
    <citation type="submission" date="2024-06" db="EMBL/GenBank/DDBJ databases">
        <title>Flavobacterium spp. isolated from glacier.</title>
        <authorList>
            <person name="Han D."/>
        </authorList>
    </citation>
    <scope>NUCLEOTIDE SEQUENCE [LARGE SCALE GENOMIC DNA]</scope>
    <source>
        <strain evidence="6 7">LS2P90</strain>
    </source>
</reference>
<evidence type="ECO:0000256" key="1">
    <source>
        <dbReference type="ARBA" id="ARBA00005445"/>
    </source>
</evidence>
<feature type="region of interest" description="Disordered" evidence="3">
    <location>
        <begin position="26"/>
        <end position="45"/>
    </location>
</feature>
<dbReference type="InterPro" id="IPR014755">
    <property type="entry name" value="Cu-Rt/internalin_Ig-like"/>
</dbReference>
<protein>
    <submittedName>
        <fullName evidence="6">Ice-binding family protein</fullName>
    </submittedName>
</protein>
<dbReference type="Pfam" id="PF11999">
    <property type="entry name" value="Ice_binding"/>
    <property type="match status" value="1"/>
</dbReference>